<organism evidence="2 3">
    <name type="scientific">Bythopirellula goksoeyrii</name>
    <dbReference type="NCBI Taxonomy" id="1400387"/>
    <lineage>
        <taxon>Bacteria</taxon>
        <taxon>Pseudomonadati</taxon>
        <taxon>Planctomycetota</taxon>
        <taxon>Planctomycetia</taxon>
        <taxon>Pirellulales</taxon>
        <taxon>Lacipirellulaceae</taxon>
        <taxon>Bythopirellula</taxon>
    </lineage>
</organism>
<dbReference type="Proteomes" id="UP000323917">
    <property type="component" value="Chromosome"/>
</dbReference>
<reference evidence="2 3" key="1">
    <citation type="submission" date="2019-08" db="EMBL/GenBank/DDBJ databases">
        <title>Deep-cultivation of Planctomycetes and their phenomic and genomic characterization uncovers novel biology.</title>
        <authorList>
            <person name="Wiegand S."/>
            <person name="Jogler M."/>
            <person name="Boedeker C."/>
            <person name="Pinto D."/>
            <person name="Vollmers J."/>
            <person name="Rivas-Marin E."/>
            <person name="Kohn T."/>
            <person name="Peeters S.H."/>
            <person name="Heuer A."/>
            <person name="Rast P."/>
            <person name="Oberbeckmann S."/>
            <person name="Bunk B."/>
            <person name="Jeske O."/>
            <person name="Meyerdierks A."/>
            <person name="Storesund J.E."/>
            <person name="Kallscheuer N."/>
            <person name="Luecker S."/>
            <person name="Lage O.M."/>
            <person name="Pohl T."/>
            <person name="Merkel B.J."/>
            <person name="Hornburger P."/>
            <person name="Mueller R.-W."/>
            <person name="Bruemmer F."/>
            <person name="Labrenz M."/>
            <person name="Spormann A.M."/>
            <person name="Op den Camp H."/>
            <person name="Overmann J."/>
            <person name="Amann R."/>
            <person name="Jetten M.S.M."/>
            <person name="Mascher T."/>
            <person name="Medema M.H."/>
            <person name="Devos D.P."/>
            <person name="Kaster A.-K."/>
            <person name="Ovreas L."/>
            <person name="Rohde M."/>
            <person name="Galperin M.Y."/>
            <person name="Jogler C."/>
        </authorList>
    </citation>
    <scope>NUCLEOTIDE SEQUENCE [LARGE SCALE GENOMIC DNA]</scope>
    <source>
        <strain evidence="2 3">Pr1d</strain>
    </source>
</reference>
<name>A0A5B9QGN8_9BACT</name>
<keyword evidence="1" id="KW-0472">Membrane</keyword>
<gene>
    <name evidence="2" type="ORF">Pr1d_40880</name>
</gene>
<dbReference type="InterPro" id="IPR046643">
    <property type="entry name" value="DUF6755"/>
</dbReference>
<keyword evidence="1" id="KW-1133">Transmembrane helix</keyword>
<sequence>MSDPSHTRRQRLAIVYGILCIVLLLVVMQLWLLTATMNAFLGGNETFVWPAAIASLACLLLNVGLLYYLVSLDE</sequence>
<accession>A0A5B9QGN8</accession>
<evidence type="ECO:0000313" key="2">
    <source>
        <dbReference type="EMBL" id="QEG36752.1"/>
    </source>
</evidence>
<keyword evidence="1" id="KW-0812">Transmembrane</keyword>
<evidence type="ECO:0000256" key="1">
    <source>
        <dbReference type="SAM" id="Phobius"/>
    </source>
</evidence>
<feature type="transmembrane region" description="Helical" evidence="1">
    <location>
        <begin position="12"/>
        <end position="35"/>
    </location>
</feature>
<proteinExistence type="predicted"/>
<keyword evidence="3" id="KW-1185">Reference proteome</keyword>
<dbReference type="EMBL" id="CP042913">
    <property type="protein sequence ID" value="QEG36752.1"/>
    <property type="molecule type" value="Genomic_DNA"/>
</dbReference>
<dbReference type="KEGG" id="bgok:Pr1d_40880"/>
<dbReference type="Pfam" id="PF20540">
    <property type="entry name" value="DUF6755"/>
    <property type="match status" value="1"/>
</dbReference>
<protein>
    <submittedName>
        <fullName evidence="2">Uncharacterized protein</fullName>
    </submittedName>
</protein>
<feature type="transmembrane region" description="Helical" evidence="1">
    <location>
        <begin position="47"/>
        <end position="70"/>
    </location>
</feature>
<evidence type="ECO:0000313" key="3">
    <source>
        <dbReference type="Proteomes" id="UP000323917"/>
    </source>
</evidence>
<dbReference type="RefSeq" id="WP_148075067.1">
    <property type="nucleotide sequence ID" value="NZ_CP042913.1"/>
</dbReference>
<dbReference type="AlphaFoldDB" id="A0A5B9QGN8"/>